<keyword evidence="6" id="KW-0474">Menaquinone biosynthesis</keyword>
<dbReference type="Gene3D" id="3.40.50.1220">
    <property type="entry name" value="TPP-binding domain"/>
    <property type="match status" value="1"/>
</dbReference>
<evidence type="ECO:0000256" key="6">
    <source>
        <dbReference type="HAMAP-Rule" id="MF_01659"/>
    </source>
</evidence>
<comment type="cofactor">
    <cofactor evidence="6">
        <name>thiamine diphosphate</name>
        <dbReference type="ChEBI" id="CHEBI:58937"/>
    </cofactor>
    <text evidence="6">Binds 1 thiamine pyrophosphate per subunit.</text>
</comment>
<dbReference type="RefSeq" id="WP_005786027.1">
    <property type="nucleotide sequence ID" value="NZ_JGCY01000253.1"/>
</dbReference>
<dbReference type="GO" id="GO:0030145">
    <property type="term" value="F:manganese ion binding"/>
    <property type="evidence" value="ECO:0007669"/>
    <property type="project" value="UniProtKB-UniRule"/>
</dbReference>
<dbReference type="GO" id="GO:0000287">
    <property type="term" value="F:magnesium ion binding"/>
    <property type="evidence" value="ECO:0007669"/>
    <property type="project" value="UniProtKB-UniRule"/>
</dbReference>
<keyword evidence="1 6" id="KW-0808">Transferase</keyword>
<comment type="pathway">
    <text evidence="6">Quinol/quinone metabolism; menaquinone biosynthesis.</text>
</comment>
<evidence type="ECO:0000256" key="5">
    <source>
        <dbReference type="ARBA" id="ARBA00023211"/>
    </source>
</evidence>
<keyword evidence="5 6" id="KW-0464">Manganese</keyword>
<comment type="cofactor">
    <cofactor evidence="6">
        <name>Mg(2+)</name>
        <dbReference type="ChEBI" id="CHEBI:18420"/>
    </cofactor>
    <cofactor evidence="6">
        <name>Mn(2+)</name>
        <dbReference type="ChEBI" id="CHEBI:29035"/>
    </cofactor>
</comment>
<comment type="catalytic activity">
    <reaction evidence="6">
        <text>isochorismate + 2-oxoglutarate + H(+) = 5-enolpyruvoyl-6-hydroxy-2-succinyl-cyclohex-3-ene-1-carboxylate + CO2</text>
        <dbReference type="Rhea" id="RHEA:25593"/>
        <dbReference type="ChEBI" id="CHEBI:15378"/>
        <dbReference type="ChEBI" id="CHEBI:16526"/>
        <dbReference type="ChEBI" id="CHEBI:16810"/>
        <dbReference type="ChEBI" id="CHEBI:29780"/>
        <dbReference type="ChEBI" id="CHEBI:58818"/>
        <dbReference type="EC" id="2.2.1.9"/>
    </reaction>
</comment>
<dbReference type="InterPro" id="IPR012001">
    <property type="entry name" value="Thiamin_PyroP_enz_TPP-bd_dom"/>
</dbReference>
<proteinExistence type="inferred from homology"/>
<organism evidence="8 9">
    <name type="scientific">Bacteroides fragilis str. 3988T(B)14</name>
    <dbReference type="NCBI Taxonomy" id="1339315"/>
    <lineage>
        <taxon>Bacteria</taxon>
        <taxon>Pseudomonadati</taxon>
        <taxon>Bacteroidota</taxon>
        <taxon>Bacteroidia</taxon>
        <taxon>Bacteroidales</taxon>
        <taxon>Bacteroidaceae</taxon>
        <taxon>Bacteroides</taxon>
    </lineage>
</organism>
<dbReference type="EC" id="2.2.1.9" evidence="6"/>
<evidence type="ECO:0000256" key="1">
    <source>
        <dbReference type="ARBA" id="ARBA00022679"/>
    </source>
</evidence>
<dbReference type="PANTHER" id="PTHR42916">
    <property type="entry name" value="2-SUCCINYL-5-ENOLPYRUVYL-6-HYDROXY-3-CYCLOHEXENE-1-CARBOXYLATE SYNTHASE"/>
    <property type="match status" value="1"/>
</dbReference>
<comment type="pathway">
    <text evidence="6">Quinol/quinone metabolism; 1,4-dihydroxy-2-naphthoate biosynthesis; 1,4-dihydroxy-2-naphthoate from chorismate: step 2/7.</text>
</comment>
<dbReference type="PIRSF" id="PIRSF004983">
    <property type="entry name" value="MenD"/>
    <property type="match status" value="1"/>
</dbReference>
<dbReference type="InterPro" id="IPR004433">
    <property type="entry name" value="MenaQ_synth_MenD"/>
</dbReference>
<dbReference type="SUPFAM" id="SSF52518">
    <property type="entry name" value="Thiamin diphosphate-binding fold (THDP-binding)"/>
    <property type="match status" value="2"/>
</dbReference>
<evidence type="ECO:0000313" key="9">
    <source>
        <dbReference type="Proteomes" id="UP000020529"/>
    </source>
</evidence>
<keyword evidence="4 6" id="KW-0786">Thiamine pyrophosphate</keyword>
<dbReference type="Pfam" id="PF02776">
    <property type="entry name" value="TPP_enzyme_N"/>
    <property type="match status" value="1"/>
</dbReference>
<dbReference type="PANTHER" id="PTHR42916:SF1">
    <property type="entry name" value="PROTEIN PHYLLO, CHLOROPLASTIC"/>
    <property type="match status" value="1"/>
</dbReference>
<dbReference type="GO" id="GO:0030976">
    <property type="term" value="F:thiamine pyrophosphate binding"/>
    <property type="evidence" value="ECO:0007669"/>
    <property type="project" value="UniProtKB-UniRule"/>
</dbReference>
<dbReference type="HAMAP" id="MF_01659">
    <property type="entry name" value="MenD"/>
    <property type="match status" value="1"/>
</dbReference>
<evidence type="ECO:0000256" key="2">
    <source>
        <dbReference type="ARBA" id="ARBA00022723"/>
    </source>
</evidence>
<dbReference type="GeneID" id="60366635"/>
<dbReference type="NCBIfam" id="TIGR00173">
    <property type="entry name" value="menD"/>
    <property type="match status" value="1"/>
</dbReference>
<dbReference type="PATRIC" id="fig|1339315.3.peg.1969"/>
<name>A0A015TW26_BACFG</name>
<dbReference type="InterPro" id="IPR029061">
    <property type="entry name" value="THDP-binding"/>
</dbReference>
<dbReference type="EMBL" id="JGCY01000253">
    <property type="protein sequence ID" value="EXY74971.1"/>
    <property type="molecule type" value="Genomic_DNA"/>
</dbReference>
<comment type="caution">
    <text evidence="8">The sequence shown here is derived from an EMBL/GenBank/DDBJ whole genome shotgun (WGS) entry which is preliminary data.</text>
</comment>
<gene>
    <name evidence="6 8" type="primary">menD</name>
    <name evidence="8" type="ORF">M124_1182</name>
</gene>
<protein>
    <recommendedName>
        <fullName evidence="6">2-succinyl-5-enolpyruvyl-6-hydroxy-3-cyclohexene-1-carboxylate synthase</fullName>
        <shortName evidence="6">SEPHCHC synthase</shortName>
        <ecNumber evidence="6">2.2.1.9</ecNumber>
    </recommendedName>
    <alternativeName>
        <fullName evidence="6">Menaquinone biosynthesis protein MenD</fullName>
    </alternativeName>
</protein>
<dbReference type="AlphaFoldDB" id="A0A015TW26"/>
<evidence type="ECO:0000256" key="4">
    <source>
        <dbReference type="ARBA" id="ARBA00023052"/>
    </source>
</evidence>
<dbReference type="GO" id="GO:0070204">
    <property type="term" value="F:2-succinyl-5-enolpyruvyl-6-hydroxy-3-cyclohexene-1-carboxylic-acid synthase activity"/>
    <property type="evidence" value="ECO:0007669"/>
    <property type="project" value="UniProtKB-UniRule"/>
</dbReference>
<comment type="function">
    <text evidence="6">Catalyzes the thiamine diphosphate-dependent decarboxylation of 2-oxoglutarate and the subsequent addition of the resulting succinic semialdehyde-thiamine pyrophosphate anion to isochorismate to yield 2-succinyl-5-enolpyruvyl-6-hydroxy-3-cyclohexene-1-carboxylate (SEPHCHC).</text>
</comment>
<dbReference type="Gene3D" id="3.40.50.970">
    <property type="match status" value="2"/>
</dbReference>
<evidence type="ECO:0000313" key="8">
    <source>
        <dbReference type="EMBL" id="EXY74971.1"/>
    </source>
</evidence>
<evidence type="ECO:0000259" key="7">
    <source>
        <dbReference type="Pfam" id="PF02776"/>
    </source>
</evidence>
<dbReference type="CDD" id="cd07037">
    <property type="entry name" value="TPP_PYR_MenD"/>
    <property type="match status" value="1"/>
</dbReference>
<comment type="subunit">
    <text evidence="6">Homodimer.</text>
</comment>
<dbReference type="Proteomes" id="UP000020529">
    <property type="component" value="Unassembled WGS sequence"/>
</dbReference>
<comment type="similarity">
    <text evidence="6">Belongs to the TPP enzyme family. MenD subfamily.</text>
</comment>
<accession>A0A015TW26</accession>
<dbReference type="UniPathway" id="UPA01057">
    <property type="reaction ID" value="UER00164"/>
</dbReference>
<keyword evidence="3 6" id="KW-0460">Magnesium</keyword>
<dbReference type="UniPathway" id="UPA00079"/>
<dbReference type="GO" id="GO:0009234">
    <property type="term" value="P:menaquinone biosynthetic process"/>
    <property type="evidence" value="ECO:0007669"/>
    <property type="project" value="UniProtKB-UniRule"/>
</dbReference>
<feature type="domain" description="Thiamine pyrophosphate enzyme N-terminal TPP-binding" evidence="7">
    <location>
        <begin position="11"/>
        <end position="111"/>
    </location>
</feature>
<dbReference type="SMR" id="A0A015TW26"/>
<dbReference type="CDD" id="cd02009">
    <property type="entry name" value="TPP_SHCHC_synthase"/>
    <property type="match status" value="1"/>
</dbReference>
<reference evidence="8 9" key="1">
    <citation type="submission" date="2014-02" db="EMBL/GenBank/DDBJ databases">
        <authorList>
            <person name="Sears C."/>
            <person name="Carroll K."/>
            <person name="Sack B.R."/>
            <person name="Qadri F."/>
            <person name="Myers L.L."/>
            <person name="Chung G.-T."/>
            <person name="Escheverria P."/>
            <person name="Fraser C.M."/>
            <person name="Sadzewicz L."/>
            <person name="Shefchek K.A."/>
            <person name="Tallon L."/>
            <person name="Das S.P."/>
            <person name="Daugherty S."/>
            <person name="Mongodin E.F."/>
        </authorList>
    </citation>
    <scope>NUCLEOTIDE SEQUENCE [LARGE SCALE GENOMIC DNA]</scope>
    <source>
        <strain evidence="9">3988T(B)14</strain>
    </source>
</reference>
<sequence>MYSDKKNILQLVALLRAHGVTKVVLCPGSRNAPIVHTLAGHPDFTCYSVTDERSAGFFAIGLALQGGTPAAVCCTSGTALLNLHPAIAEAYYQKVSLVVISADRPAAWINQMDGQTLPQPGVFRSLVKKSVDLPEIHTDEDEWYCNRLLNEALLELNHHGKGPVHINVPVSEPLFQFTAESLPEVRVITRYQGLNVYDRDYDGLIDRLNKYNRRMMIVGQMNLIYLFEKKYSKMLYKQFAWFTEHLGNQTVPGIPIRNFDAALYAMSPEMQEKMIPELVITYGGHIVSKRMKKYLRQHPPKEHWHVSPDGEVIDLFQGALTTIIEMDPFEFMEKIAFLLDNRTPEYPRQWENFCKELPRPELPYSEMSAIGSLIQALPASCALHLANSSAVRYAQLYSLPDTVEVCCNRGTSGIEGSLSTAIGYAAASKKLNFVVIGDLSFFYDMNALWNNHFGSNLRILLLNNGGGEIFHTLPGLEMSGTSHRFVTAVHKTSAKGWAEERGFLYQEVQDEKQLDEAMKTFTQPELLTQPVIMEVFTNKNKDARILKDYYHQLKN</sequence>
<evidence type="ECO:0000256" key="3">
    <source>
        <dbReference type="ARBA" id="ARBA00022842"/>
    </source>
</evidence>
<keyword evidence="2 6" id="KW-0479">Metal-binding</keyword>